<evidence type="ECO:0000256" key="14">
    <source>
        <dbReference type="ARBA" id="ARBA00030885"/>
    </source>
</evidence>
<evidence type="ECO:0000313" key="25">
    <source>
        <dbReference type="Proteomes" id="UP001458880"/>
    </source>
</evidence>
<evidence type="ECO:0000256" key="12">
    <source>
        <dbReference type="ARBA" id="ARBA00022989"/>
    </source>
</evidence>
<feature type="active site" evidence="19">
    <location>
        <position position="317"/>
    </location>
</feature>
<feature type="binding site" evidence="20">
    <location>
        <begin position="321"/>
        <end position="328"/>
    </location>
    <ligand>
        <name>ATP</name>
        <dbReference type="ChEBI" id="CHEBI:30616"/>
    </ligand>
</feature>
<protein>
    <recommendedName>
        <fullName evidence="3">Protein adenylyltransferase Fic</fullName>
        <ecNumber evidence="15">2.7.7.108</ecNumber>
    </recommendedName>
    <alternativeName>
        <fullName evidence="14">De-AMPylase Fic</fullName>
    </alternativeName>
</protein>
<proteinExistence type="inferred from homology"/>
<keyword evidence="9" id="KW-0378">Hydrolase</keyword>
<evidence type="ECO:0000256" key="7">
    <source>
        <dbReference type="ARBA" id="ARBA00022737"/>
    </source>
</evidence>
<comment type="subcellular location">
    <subcellularLocation>
        <location evidence="1">Membrane</location>
        <topology evidence="1">Single-pass membrane protein</topology>
    </subcellularLocation>
</comment>
<feature type="site" description="Important for autoinhibition of adenylyltransferase activity" evidence="21">
    <location>
        <position position="190"/>
    </location>
</feature>
<accession>A0AAW1N9K4</accession>
<keyword evidence="25" id="KW-1185">Reference proteome</keyword>
<feature type="binding site" evidence="20">
    <location>
        <begin position="353"/>
        <end position="354"/>
    </location>
    <ligand>
        <name>ATP</name>
        <dbReference type="ChEBI" id="CHEBI:30616"/>
    </ligand>
</feature>
<evidence type="ECO:0000256" key="1">
    <source>
        <dbReference type="ARBA" id="ARBA00004167"/>
    </source>
</evidence>
<evidence type="ECO:0000313" key="24">
    <source>
        <dbReference type="EMBL" id="KAK9758483.1"/>
    </source>
</evidence>
<comment type="caution">
    <text evidence="24">The sequence shown here is derived from an EMBL/GenBank/DDBJ whole genome shotgun (WGS) entry which is preliminary data.</text>
</comment>
<dbReference type="GO" id="GO:0016787">
    <property type="term" value="F:hydrolase activity"/>
    <property type="evidence" value="ECO:0007669"/>
    <property type="project" value="UniProtKB-KW"/>
</dbReference>
<sequence>MNVTVIIISILVSVICVLLAILQYYYIGYKRATSVKLYEPLFTDLIVTDFRSYHMVNYYTSDDEGFIYPPPSKDYNKNRIDSEVENCLKAALAYKVSGKNDKALRLFEHAAAMAPDNPEVLIHYGEYLEEMHKDIVGADELYFKALTHSPNHQIIEEKRDMLKEQLRAGYDEEVKRKLYYLHIYHTVGIEGNTMTIPELEYLLKTGMVVAGKTIHEHNEILGLEIALHYIKLLTTANIIGVSEILEIHRRVMGHVKPLQSGVFREEQVFVGGHAPPPPEEVPHLMEMYVEWLNSEEAHSMHPVRYAALAHYKLVDIHPFTDGNGRTSRLIMNLILLRSGYPPVIISKGDRRKYYKYLKLANKGDLRPFVRFIAYSTDETLNTYLGGSQFLIHHVESPPVIQMNQNRNV</sequence>
<evidence type="ECO:0000259" key="23">
    <source>
        <dbReference type="PROSITE" id="PS51459"/>
    </source>
</evidence>
<comment type="similarity">
    <text evidence="2">Belongs to the fic family.</text>
</comment>
<dbReference type="AlphaFoldDB" id="A0AAW1N9K4"/>
<dbReference type="Gene3D" id="1.10.3290.10">
    <property type="entry name" value="Fido-like domain"/>
    <property type="match status" value="1"/>
</dbReference>
<keyword evidence="4" id="KW-0808">Transferase</keyword>
<keyword evidence="5 22" id="KW-0812">Transmembrane</keyword>
<comment type="catalytic activity">
    <reaction evidence="18">
        <text>3-O-(5'-adenylyl)-L-threonyl-[protein] + H2O = L-threonyl-[protein] + AMP + H(+)</text>
        <dbReference type="Rhea" id="RHEA:55932"/>
        <dbReference type="Rhea" id="RHEA-COMP:11060"/>
        <dbReference type="Rhea" id="RHEA-COMP:13847"/>
        <dbReference type="ChEBI" id="CHEBI:15377"/>
        <dbReference type="ChEBI" id="CHEBI:15378"/>
        <dbReference type="ChEBI" id="CHEBI:30013"/>
        <dbReference type="ChEBI" id="CHEBI:138113"/>
        <dbReference type="ChEBI" id="CHEBI:456215"/>
    </reaction>
</comment>
<dbReference type="GO" id="GO:0070733">
    <property type="term" value="F:AMPylase activity"/>
    <property type="evidence" value="ECO:0007669"/>
    <property type="project" value="UniProtKB-EC"/>
</dbReference>
<evidence type="ECO:0000256" key="22">
    <source>
        <dbReference type="SAM" id="Phobius"/>
    </source>
</evidence>
<dbReference type="InterPro" id="IPR036597">
    <property type="entry name" value="Fido-like_dom_sf"/>
</dbReference>
<feature type="transmembrane region" description="Helical" evidence="22">
    <location>
        <begin position="6"/>
        <end position="27"/>
    </location>
</feature>
<dbReference type="PANTHER" id="PTHR13504:SF34">
    <property type="entry name" value="PROTEIN ADENYLYLTRANSFERASE FICD"/>
    <property type="match status" value="1"/>
</dbReference>
<organism evidence="24 25">
    <name type="scientific">Popillia japonica</name>
    <name type="common">Japanese beetle</name>
    <dbReference type="NCBI Taxonomy" id="7064"/>
    <lineage>
        <taxon>Eukaryota</taxon>
        <taxon>Metazoa</taxon>
        <taxon>Ecdysozoa</taxon>
        <taxon>Arthropoda</taxon>
        <taxon>Hexapoda</taxon>
        <taxon>Insecta</taxon>
        <taxon>Pterygota</taxon>
        <taxon>Neoptera</taxon>
        <taxon>Endopterygota</taxon>
        <taxon>Coleoptera</taxon>
        <taxon>Polyphaga</taxon>
        <taxon>Scarabaeiformia</taxon>
        <taxon>Scarabaeidae</taxon>
        <taxon>Rutelinae</taxon>
        <taxon>Popillia</taxon>
    </lineage>
</organism>
<dbReference type="InterPro" id="IPR040198">
    <property type="entry name" value="Fido_containing"/>
</dbReference>
<dbReference type="GO" id="GO:0005524">
    <property type="term" value="F:ATP binding"/>
    <property type="evidence" value="ECO:0007669"/>
    <property type="project" value="UniProtKB-KW"/>
</dbReference>
<keyword evidence="11 20" id="KW-0067">ATP-binding</keyword>
<keyword evidence="6" id="KW-0548">Nucleotidyltransferase</keyword>
<evidence type="ECO:0000256" key="16">
    <source>
        <dbReference type="ARBA" id="ARBA00047939"/>
    </source>
</evidence>
<keyword evidence="8 20" id="KW-0547">Nucleotide-binding</keyword>
<dbReference type="SUPFAM" id="SSF48452">
    <property type="entry name" value="TPR-like"/>
    <property type="match status" value="1"/>
</dbReference>
<dbReference type="Pfam" id="PF02661">
    <property type="entry name" value="Fic"/>
    <property type="match status" value="1"/>
</dbReference>
<evidence type="ECO:0000256" key="2">
    <source>
        <dbReference type="ARBA" id="ARBA00009742"/>
    </source>
</evidence>
<keyword evidence="13 22" id="KW-0472">Membrane</keyword>
<evidence type="ECO:0000256" key="8">
    <source>
        <dbReference type="ARBA" id="ARBA00022741"/>
    </source>
</evidence>
<dbReference type="SUPFAM" id="SSF140931">
    <property type="entry name" value="Fic-like"/>
    <property type="match status" value="1"/>
</dbReference>
<evidence type="ECO:0000256" key="18">
    <source>
        <dbReference type="ARBA" id="ARBA00049297"/>
    </source>
</evidence>
<evidence type="ECO:0000256" key="19">
    <source>
        <dbReference type="PIRSR" id="PIRSR640198-1"/>
    </source>
</evidence>
<dbReference type="PANTHER" id="PTHR13504">
    <property type="entry name" value="FIDO DOMAIN-CONTAINING PROTEIN DDB_G0283145"/>
    <property type="match status" value="1"/>
</dbReference>
<keyword evidence="12 22" id="KW-1133">Transmembrane helix</keyword>
<evidence type="ECO:0000256" key="13">
    <source>
        <dbReference type="ARBA" id="ARBA00023136"/>
    </source>
</evidence>
<feature type="domain" description="Fido" evidence="23">
    <location>
        <begin position="239"/>
        <end position="374"/>
    </location>
</feature>
<evidence type="ECO:0000256" key="17">
    <source>
        <dbReference type="ARBA" id="ARBA00048696"/>
    </source>
</evidence>
<dbReference type="GO" id="GO:0016020">
    <property type="term" value="C:membrane"/>
    <property type="evidence" value="ECO:0007669"/>
    <property type="project" value="UniProtKB-SubCell"/>
</dbReference>
<evidence type="ECO:0000256" key="20">
    <source>
        <dbReference type="PIRSR" id="PIRSR640198-2"/>
    </source>
</evidence>
<keyword evidence="10" id="KW-0802">TPR repeat</keyword>
<evidence type="ECO:0000256" key="5">
    <source>
        <dbReference type="ARBA" id="ARBA00022692"/>
    </source>
</evidence>
<evidence type="ECO:0000256" key="15">
    <source>
        <dbReference type="ARBA" id="ARBA00034531"/>
    </source>
</evidence>
<dbReference type="Proteomes" id="UP001458880">
    <property type="component" value="Unassembled WGS sequence"/>
</dbReference>
<name>A0AAW1N9K4_POPJA</name>
<evidence type="ECO:0000256" key="6">
    <source>
        <dbReference type="ARBA" id="ARBA00022695"/>
    </source>
</evidence>
<keyword evidence="7" id="KW-0677">Repeat</keyword>
<evidence type="ECO:0000256" key="3">
    <source>
        <dbReference type="ARBA" id="ARBA00014915"/>
    </source>
</evidence>
<evidence type="ECO:0000256" key="4">
    <source>
        <dbReference type="ARBA" id="ARBA00022679"/>
    </source>
</evidence>
<comment type="catalytic activity">
    <reaction evidence="16">
        <text>L-threonyl-[protein] + ATP = 3-O-(5'-adenylyl)-L-threonyl-[protein] + diphosphate</text>
        <dbReference type="Rhea" id="RHEA:54292"/>
        <dbReference type="Rhea" id="RHEA-COMP:11060"/>
        <dbReference type="Rhea" id="RHEA-COMP:13847"/>
        <dbReference type="ChEBI" id="CHEBI:30013"/>
        <dbReference type="ChEBI" id="CHEBI:30616"/>
        <dbReference type="ChEBI" id="CHEBI:33019"/>
        <dbReference type="ChEBI" id="CHEBI:138113"/>
        <dbReference type="EC" id="2.7.7.108"/>
    </reaction>
</comment>
<evidence type="ECO:0000256" key="21">
    <source>
        <dbReference type="PIRSR" id="PIRSR640198-3"/>
    </source>
</evidence>
<comment type="catalytic activity">
    <reaction evidence="17">
        <text>L-tyrosyl-[protein] + ATP = O-(5'-adenylyl)-L-tyrosyl-[protein] + diphosphate</text>
        <dbReference type="Rhea" id="RHEA:54288"/>
        <dbReference type="Rhea" id="RHEA-COMP:10136"/>
        <dbReference type="Rhea" id="RHEA-COMP:13846"/>
        <dbReference type="ChEBI" id="CHEBI:30616"/>
        <dbReference type="ChEBI" id="CHEBI:33019"/>
        <dbReference type="ChEBI" id="CHEBI:46858"/>
        <dbReference type="ChEBI" id="CHEBI:83624"/>
        <dbReference type="EC" id="2.7.7.108"/>
    </reaction>
</comment>
<reference evidence="24 25" key="1">
    <citation type="journal article" date="2024" name="BMC Genomics">
        <title>De novo assembly and annotation of Popillia japonica's genome with initial clues to its potential as an invasive pest.</title>
        <authorList>
            <person name="Cucini C."/>
            <person name="Boschi S."/>
            <person name="Funari R."/>
            <person name="Cardaioli E."/>
            <person name="Iannotti N."/>
            <person name="Marturano G."/>
            <person name="Paoli F."/>
            <person name="Bruttini M."/>
            <person name="Carapelli A."/>
            <person name="Frati F."/>
            <person name="Nardi F."/>
        </authorList>
    </citation>
    <scope>NUCLEOTIDE SEQUENCE [LARGE SCALE GENOMIC DNA]</scope>
    <source>
        <strain evidence="24">DMR45628</strain>
    </source>
</reference>
<evidence type="ECO:0000256" key="11">
    <source>
        <dbReference type="ARBA" id="ARBA00022840"/>
    </source>
</evidence>
<gene>
    <name evidence="24" type="ORF">QE152_g364</name>
</gene>
<dbReference type="Gene3D" id="1.25.40.10">
    <property type="entry name" value="Tetratricopeptide repeat domain"/>
    <property type="match status" value="1"/>
</dbReference>
<evidence type="ECO:0000256" key="10">
    <source>
        <dbReference type="ARBA" id="ARBA00022803"/>
    </source>
</evidence>
<dbReference type="EMBL" id="JASPKY010000003">
    <property type="protein sequence ID" value="KAK9758483.1"/>
    <property type="molecule type" value="Genomic_DNA"/>
</dbReference>
<dbReference type="InterPro" id="IPR011990">
    <property type="entry name" value="TPR-like_helical_dom_sf"/>
</dbReference>
<dbReference type="EC" id="2.7.7.108" evidence="15"/>
<feature type="binding site" evidence="20">
    <location>
        <begin position="270"/>
        <end position="273"/>
    </location>
    <ligand>
        <name>ATP</name>
        <dbReference type="ChEBI" id="CHEBI:30616"/>
    </ligand>
</feature>
<dbReference type="InterPro" id="IPR003812">
    <property type="entry name" value="Fido"/>
</dbReference>
<feature type="binding site" evidence="20">
    <location>
        <position position="361"/>
    </location>
    <ligand>
        <name>ATP</name>
        <dbReference type="ChEBI" id="CHEBI:30616"/>
    </ligand>
</feature>
<evidence type="ECO:0000256" key="9">
    <source>
        <dbReference type="ARBA" id="ARBA00022801"/>
    </source>
</evidence>
<dbReference type="PROSITE" id="PS51459">
    <property type="entry name" value="FIDO"/>
    <property type="match status" value="1"/>
</dbReference>